<evidence type="ECO:0000313" key="3">
    <source>
        <dbReference type="Proteomes" id="UP000534186"/>
    </source>
</evidence>
<dbReference type="AlphaFoldDB" id="A0A7Y9NJY3"/>
<dbReference type="EMBL" id="JACCCV010000001">
    <property type="protein sequence ID" value="NYF50198.1"/>
    <property type="molecule type" value="Genomic_DNA"/>
</dbReference>
<feature type="chain" id="PRO_5030678040" description="DUF4139 domain-containing protein" evidence="1">
    <location>
        <begin position="19"/>
        <end position="503"/>
    </location>
</feature>
<sequence length="503" mass="56213">MIRCFAFLPLLAFSYVVAQEPTTAPTRLTIYNQDFAVARTTVPLDLHAGSNEVLTTNVTRQLEPDSVVLRDPSGRNLVRVAEQNYDAAVVDQQWMMEKYEGKTIDFQIQGPQVRESATGERQVVPATTVEGRIIRAGGQAANGYPYNQPLIEVGGKMQFSMPGTPVFPATTDGLLLKPTLRWQIDAEKAARFSAELDYITHGMNWQATYNVVVPETADTTGPELAEIIGWVTIENKTGSDFPEATIQLMAGDVAKIQELQGRYRTWANVNQSVAVLASAGPQVTQKAFDDFHLYDLHRTVSLRNEETKQVQFLEASNVTVRRTYQFEGNGTVEQVFYPGYHNDQIGFSHSGNTRVSIFEEIKNSESNHLGMPLPAGRLRLYRRDTGGQMQFVGENMIMHTPAEQTVKVTSGSAFDLTAARRQTDFKVDNMRREMDESFEIKLSNQKAQPVTIHAVEHMGRGENWEIVGKSAEFTKRDSSTIDFPVTVPAKGEAILSYTVHYSW</sequence>
<reference evidence="2 3" key="1">
    <citation type="submission" date="2020-07" db="EMBL/GenBank/DDBJ databases">
        <title>Genomic Encyclopedia of Type Strains, Phase IV (KMG-V): Genome sequencing to study the core and pangenomes of soil and plant-associated prokaryotes.</title>
        <authorList>
            <person name="Whitman W."/>
        </authorList>
    </citation>
    <scope>NUCLEOTIDE SEQUENCE [LARGE SCALE GENOMIC DNA]</scope>
    <source>
        <strain evidence="2 3">M8UP30</strain>
    </source>
</reference>
<name>A0A7Y9NJY3_9BACT</name>
<organism evidence="2 3">
    <name type="scientific">Tunturiibacter lichenicola</name>
    <dbReference type="NCBI Taxonomy" id="2051959"/>
    <lineage>
        <taxon>Bacteria</taxon>
        <taxon>Pseudomonadati</taxon>
        <taxon>Acidobacteriota</taxon>
        <taxon>Terriglobia</taxon>
        <taxon>Terriglobales</taxon>
        <taxon>Acidobacteriaceae</taxon>
        <taxon>Tunturiibacter</taxon>
    </lineage>
</organism>
<evidence type="ECO:0008006" key="4">
    <source>
        <dbReference type="Google" id="ProtNLM"/>
    </source>
</evidence>
<keyword evidence="1" id="KW-0732">Signal</keyword>
<evidence type="ECO:0000313" key="2">
    <source>
        <dbReference type="EMBL" id="NYF50198.1"/>
    </source>
</evidence>
<gene>
    <name evidence="2" type="ORF">HDF12_000563</name>
</gene>
<feature type="signal peptide" evidence="1">
    <location>
        <begin position="1"/>
        <end position="18"/>
    </location>
</feature>
<dbReference type="PANTHER" id="PTHR38075:SF1">
    <property type="entry name" value="DUF4139 DOMAIN-CONTAINING PROTEIN"/>
    <property type="match status" value="1"/>
</dbReference>
<proteinExistence type="predicted"/>
<accession>A0A7Y9NJY3</accession>
<evidence type="ECO:0000256" key="1">
    <source>
        <dbReference type="SAM" id="SignalP"/>
    </source>
</evidence>
<dbReference type="PANTHER" id="PTHR38075">
    <property type="entry name" value="DUF4139 DOMAIN-CONTAINING PROTEIN"/>
    <property type="match status" value="1"/>
</dbReference>
<protein>
    <recommendedName>
        <fullName evidence="4">DUF4139 domain-containing protein</fullName>
    </recommendedName>
</protein>
<dbReference type="Proteomes" id="UP000534186">
    <property type="component" value="Unassembled WGS sequence"/>
</dbReference>
<comment type="caution">
    <text evidence="2">The sequence shown here is derived from an EMBL/GenBank/DDBJ whole genome shotgun (WGS) entry which is preliminary data.</text>
</comment>